<feature type="domain" description="HTH cro/C1-type" evidence="4">
    <location>
        <begin position="80"/>
        <end position="133"/>
    </location>
</feature>
<dbReference type="PATRIC" id="fig|1603606.3.peg.2470"/>
<name>A0A0M5IL93_9BACT</name>
<dbReference type="PANTHER" id="PTHR36511">
    <property type="entry name" value="MERR FAMILY BACTERIAL REGULATORY PROTEIN"/>
    <property type="match status" value="1"/>
</dbReference>
<dbReference type="InterPro" id="IPR001387">
    <property type="entry name" value="Cro/C1-type_HTH"/>
</dbReference>
<dbReference type="InterPro" id="IPR052359">
    <property type="entry name" value="HTH-type_reg/antitoxin"/>
</dbReference>
<proteinExistence type="predicted"/>
<keyword evidence="1" id="KW-0805">Transcription regulation</keyword>
<reference evidence="5 6" key="1">
    <citation type="submission" date="2015-07" db="EMBL/GenBank/DDBJ databases">
        <title>Isolation and Genomic Characterization of a Novel Halophilic Metal-Reducing Deltaproteobacterium from the Deep Subsurface.</title>
        <authorList>
            <person name="Badalamenti J.P."/>
            <person name="Summers Z.M."/>
            <person name="Gralnick J.A."/>
            <person name="Bond D.R."/>
        </authorList>
    </citation>
    <scope>NUCLEOTIDE SEQUENCE [LARGE SCALE GENOMIC DNA]</scope>
    <source>
        <strain evidence="5 6">WTL</strain>
    </source>
</reference>
<dbReference type="EMBL" id="CP010802">
    <property type="protein sequence ID" value="ALC17048.1"/>
    <property type="molecule type" value="Genomic_DNA"/>
</dbReference>
<accession>A0A0M5IL93</accession>
<dbReference type="Gene3D" id="1.10.260.40">
    <property type="entry name" value="lambda repressor-like DNA-binding domains"/>
    <property type="match status" value="1"/>
</dbReference>
<dbReference type="KEGG" id="des:DSOUD_2285"/>
<dbReference type="GO" id="GO:0003677">
    <property type="term" value="F:DNA binding"/>
    <property type="evidence" value="ECO:0007669"/>
    <property type="project" value="UniProtKB-KW"/>
</dbReference>
<dbReference type="SUPFAM" id="SSF47413">
    <property type="entry name" value="lambda repressor-like DNA-binding domains"/>
    <property type="match status" value="1"/>
</dbReference>
<evidence type="ECO:0000256" key="3">
    <source>
        <dbReference type="ARBA" id="ARBA00023163"/>
    </source>
</evidence>
<dbReference type="InterPro" id="IPR010982">
    <property type="entry name" value="Lambda_DNA-bd_dom_sf"/>
</dbReference>
<dbReference type="InterPro" id="IPR032758">
    <property type="entry name" value="MqsA/HigA-2"/>
</dbReference>
<dbReference type="AlphaFoldDB" id="A0A0M5IL93"/>
<gene>
    <name evidence="5" type="ORF">DSOUD_2285</name>
</gene>
<dbReference type="SMART" id="SM00530">
    <property type="entry name" value="HTH_XRE"/>
    <property type="match status" value="1"/>
</dbReference>
<evidence type="ECO:0000256" key="2">
    <source>
        <dbReference type="ARBA" id="ARBA00023125"/>
    </source>
</evidence>
<keyword evidence="2" id="KW-0238">DNA-binding</keyword>
<dbReference type="Gene3D" id="3.10.20.860">
    <property type="match status" value="1"/>
</dbReference>
<keyword evidence="3" id="KW-0804">Transcription</keyword>
<sequence length="143" mass="16284">MNATRHDPRLVCPACANGKLVRETRTARYEYRGEILDYEQSGDWCSSCEEAVLTGDDMAATEELLLDFMRQVEQRQAGELARIRRKLKLTQKQAAALTGGGHNAFSRYERGEARPLPAIMHLFRILDRHPELLDELREGRKAG</sequence>
<dbReference type="CDD" id="cd00093">
    <property type="entry name" value="HTH_XRE"/>
    <property type="match status" value="1"/>
</dbReference>
<dbReference type="OrthoDB" id="7349669at2"/>
<dbReference type="PROSITE" id="PS50943">
    <property type="entry name" value="HTH_CROC1"/>
    <property type="match status" value="1"/>
</dbReference>
<evidence type="ECO:0000259" key="4">
    <source>
        <dbReference type="PROSITE" id="PS50943"/>
    </source>
</evidence>
<evidence type="ECO:0000256" key="1">
    <source>
        <dbReference type="ARBA" id="ARBA00023015"/>
    </source>
</evidence>
<dbReference type="PANTHER" id="PTHR36511:SF4">
    <property type="entry name" value="ANTITOXIN MQSA"/>
    <property type="match status" value="1"/>
</dbReference>
<dbReference type="InterPro" id="IPR022453">
    <property type="entry name" value="Znf_MqsA-type"/>
</dbReference>
<organism evidence="5 6">
    <name type="scientific">Desulfuromonas soudanensis</name>
    <dbReference type="NCBI Taxonomy" id="1603606"/>
    <lineage>
        <taxon>Bacteria</taxon>
        <taxon>Pseudomonadati</taxon>
        <taxon>Thermodesulfobacteriota</taxon>
        <taxon>Desulfuromonadia</taxon>
        <taxon>Desulfuromonadales</taxon>
        <taxon>Desulfuromonadaceae</taxon>
        <taxon>Desulfuromonas</taxon>
    </lineage>
</organism>
<dbReference type="Pfam" id="PF15731">
    <property type="entry name" value="MqsA_antitoxin"/>
    <property type="match status" value="1"/>
</dbReference>
<dbReference type="NCBIfam" id="TIGR03830">
    <property type="entry name" value="CxxCG_CxxCG_HTH"/>
    <property type="match status" value="1"/>
</dbReference>
<evidence type="ECO:0000313" key="5">
    <source>
        <dbReference type="EMBL" id="ALC17048.1"/>
    </source>
</evidence>
<protein>
    <submittedName>
        <fullName evidence="5">Putative zinc finger/helix-turn-helix protein, YgiT family</fullName>
    </submittedName>
</protein>
<dbReference type="InterPro" id="IPR022452">
    <property type="entry name" value="MqsA"/>
</dbReference>
<dbReference type="STRING" id="1603606.DSOUD_2285"/>
<dbReference type="Proteomes" id="UP000057158">
    <property type="component" value="Chromosome"/>
</dbReference>
<dbReference type="RefSeq" id="WP_096335439.1">
    <property type="nucleotide sequence ID" value="NZ_CP010802.1"/>
</dbReference>
<keyword evidence="6" id="KW-1185">Reference proteome</keyword>
<dbReference type="NCBIfam" id="TIGR03831">
    <property type="entry name" value="YgiT_finger"/>
    <property type="match status" value="1"/>
</dbReference>
<evidence type="ECO:0000313" key="6">
    <source>
        <dbReference type="Proteomes" id="UP000057158"/>
    </source>
</evidence>